<organism evidence="2 3">
    <name type="scientific">Acetobacter lambici</name>
    <dbReference type="NCBI Taxonomy" id="1332824"/>
    <lineage>
        <taxon>Bacteria</taxon>
        <taxon>Pseudomonadati</taxon>
        <taxon>Pseudomonadota</taxon>
        <taxon>Alphaproteobacteria</taxon>
        <taxon>Acetobacterales</taxon>
        <taxon>Acetobacteraceae</taxon>
        <taxon>Acetobacter</taxon>
    </lineage>
</organism>
<feature type="compositionally biased region" description="Polar residues" evidence="1">
    <location>
        <begin position="1"/>
        <end position="12"/>
    </location>
</feature>
<gene>
    <name evidence="2" type="ORF">NKW50_15975</name>
</gene>
<keyword evidence="3" id="KW-1185">Reference proteome</keyword>
<evidence type="ECO:0008006" key="4">
    <source>
        <dbReference type="Google" id="ProtNLM"/>
    </source>
</evidence>
<evidence type="ECO:0000313" key="2">
    <source>
        <dbReference type="EMBL" id="MCP1260066.1"/>
    </source>
</evidence>
<name>A0ABT1F4B4_9PROT</name>
<evidence type="ECO:0000313" key="3">
    <source>
        <dbReference type="Proteomes" id="UP001523528"/>
    </source>
</evidence>
<dbReference type="InterPro" id="IPR049996">
    <property type="entry name" value="Slr7037-like"/>
</dbReference>
<feature type="region of interest" description="Disordered" evidence="1">
    <location>
        <begin position="670"/>
        <end position="694"/>
    </location>
</feature>
<dbReference type="Proteomes" id="UP001523528">
    <property type="component" value="Unassembled WGS sequence"/>
</dbReference>
<accession>A0ABT1F4B4</accession>
<dbReference type="EMBL" id="JAMYZZ010000081">
    <property type="protein sequence ID" value="MCP1260066.1"/>
    <property type="molecule type" value="Genomic_DNA"/>
</dbReference>
<dbReference type="RefSeq" id="WP_253544528.1">
    <property type="nucleotide sequence ID" value="NZ_JAMYZZ010000081.1"/>
</dbReference>
<proteinExistence type="predicted"/>
<dbReference type="NCBIfam" id="NF042913">
    <property type="entry name" value="CyRepA1"/>
    <property type="match status" value="1"/>
</dbReference>
<dbReference type="InterPro" id="IPR027417">
    <property type="entry name" value="P-loop_NTPase"/>
</dbReference>
<sequence>MNIASNSENTSVKSEENKNPWSDLAKLQKQIPAVISEYDAVSQIAEQHGLDEHTTIDMRVAIRKWMDNAQAESRASVGFSKGIATRHTLETLDRLPDLSMSDYSGIIALRAPLGSGKTQTVGASFVNAIRDIGRVACITHLRSLVAEMARRLKAAHYEIITETQLLSENALAITSASLCNGKYDEFFGTCYYLFIDEFSQVRRFFADEKCGHNPSVSLAAFRRHIAAAKCVIVADADLSDADIQFLESCRAEGERFRVIDAKPPMPARTIDYIVGKDSAEYIIGAAEQEILKGGNVWIGCESAARAATFGEYLKQRAFKVLTITSEEKSGDEQEAFLSNPDEVSRQYQAVVHSPVISSGVSIEHKDGPHFTAAFWIGGGRAILPSDAGQALRRVRYLNHAVVGLLINSEGKVKTARSRDEEYKAANGIEPHLYDRFCHRIGEEKDAATAAFMCRFVWQRKDAGYTLNRLHVRRDPTRKSDVKGIRTAQIEAKREALKAATQITASDAEKIERDPRRSKEQAITLEAYKIRAALNVPEVTDEAIDLWDDGWGIVRLARFMERAGIVSSKIDPDKPRSHQRDSDACVKAYAAMWEGIPFDPKHTFRCEEIETIYQRCKEHALAWSWLGIIPKSVQAEVKANGSLKFPEKPAPNKFMRDLLDMMGLSAPYSKYTEKPAEPEQDKKHDKKKKRNRPETCRIGDADFQAMTYAMQRLKVGEIPYIYNTKLGVSPPISEPEHATPAPANDVTKQPVVSAAAIAALQEIADRFRGLKCSTRATVLVAGQEIILPVPDSVAATNPREIVLDGVPVMWPWDWDVSEELLEMARGDDAVYGFQIGDNVCLFHNRHGTGTPVEIIGKLRAADTAA</sequence>
<reference evidence="2 3" key="1">
    <citation type="submission" date="2022-06" db="EMBL/GenBank/DDBJ databases">
        <title>Acetobacer genomes from food samples.</title>
        <authorList>
            <person name="Sombolestani A."/>
        </authorList>
    </citation>
    <scope>NUCLEOTIDE SEQUENCE [LARGE SCALE GENOMIC DNA]</scope>
    <source>
        <strain evidence="2 3">R-83285</strain>
    </source>
</reference>
<comment type="caution">
    <text evidence="2">The sequence shown here is derived from an EMBL/GenBank/DDBJ whole genome shotgun (WGS) entry which is preliminary data.</text>
</comment>
<dbReference type="SUPFAM" id="SSF52540">
    <property type="entry name" value="P-loop containing nucleoside triphosphate hydrolases"/>
    <property type="match status" value="1"/>
</dbReference>
<protein>
    <recommendedName>
        <fullName evidence="4">Replication origin-binding protein domain-containing protein</fullName>
    </recommendedName>
</protein>
<evidence type="ECO:0000256" key="1">
    <source>
        <dbReference type="SAM" id="MobiDB-lite"/>
    </source>
</evidence>
<feature type="region of interest" description="Disordered" evidence="1">
    <location>
        <begin position="1"/>
        <end position="21"/>
    </location>
</feature>
<feature type="compositionally biased region" description="Basic and acidic residues" evidence="1">
    <location>
        <begin position="670"/>
        <end position="682"/>
    </location>
</feature>